<evidence type="ECO:0000313" key="3">
    <source>
        <dbReference type="Proteomes" id="UP000255291"/>
    </source>
</evidence>
<comment type="caution">
    <text evidence="2">The sequence shown here is derived from an EMBL/GenBank/DDBJ whole genome shotgun (WGS) entry which is preliminary data.</text>
</comment>
<dbReference type="InterPro" id="IPR025732">
    <property type="entry name" value="MarB"/>
</dbReference>
<dbReference type="NCBIfam" id="NF007508">
    <property type="entry name" value="PRK10106.1"/>
    <property type="match status" value="1"/>
</dbReference>
<dbReference type="RefSeq" id="WP_115485334.1">
    <property type="nucleotide sequence ID" value="NZ_QRBW01000217.1"/>
</dbReference>
<keyword evidence="1" id="KW-0732">Signal</keyword>
<organism evidence="2 3">
    <name type="scientific">Enterobacter roggenkampii</name>
    <dbReference type="NCBI Taxonomy" id="1812935"/>
    <lineage>
        <taxon>Bacteria</taxon>
        <taxon>Pseudomonadati</taxon>
        <taxon>Pseudomonadota</taxon>
        <taxon>Gammaproteobacteria</taxon>
        <taxon>Enterobacterales</taxon>
        <taxon>Enterobacteriaceae</taxon>
        <taxon>Enterobacter</taxon>
        <taxon>Enterobacter cloacae complex</taxon>
    </lineage>
</organism>
<dbReference type="AlphaFoldDB" id="A0ABD7GP39"/>
<name>A0ABD7GP39_9ENTR</name>
<reference evidence="2 3" key="1">
    <citation type="submission" date="2018-07" db="EMBL/GenBank/DDBJ databases">
        <title>The use of a cohorting ward and systematic surveillance cultures for the control of a Klebsiella pneumoniae carbapenemase (KPC)-producing Enterobacteriaceae outbreak.</title>
        <authorList>
            <person name="Doi Y."/>
        </authorList>
    </citation>
    <scope>NUCLEOTIDE SEQUENCE [LARGE SCALE GENOMIC DNA]</scope>
    <source>
        <strain evidence="2 3">1-RC-17-04017</strain>
    </source>
</reference>
<dbReference type="Proteomes" id="UP000255291">
    <property type="component" value="Unassembled WGS sequence"/>
</dbReference>
<dbReference type="Pfam" id="PF13999">
    <property type="entry name" value="MarB"/>
    <property type="match status" value="1"/>
</dbReference>
<gene>
    <name evidence="2" type="ORF">DXF87_25625</name>
</gene>
<evidence type="ECO:0000256" key="1">
    <source>
        <dbReference type="SAM" id="SignalP"/>
    </source>
</evidence>
<protein>
    <submittedName>
        <fullName evidence="2">Multiple antibiotic resistance protein MarB</fullName>
    </submittedName>
</protein>
<proteinExistence type="predicted"/>
<accession>A0ABD7GP39</accession>
<dbReference type="EMBL" id="QRBW01000217">
    <property type="protein sequence ID" value="RDT54035.1"/>
    <property type="molecule type" value="Genomic_DNA"/>
</dbReference>
<feature type="chain" id="PRO_5044750025" evidence="1">
    <location>
        <begin position="22"/>
        <end position="55"/>
    </location>
</feature>
<feature type="non-terminal residue" evidence="2">
    <location>
        <position position="55"/>
    </location>
</feature>
<feature type="signal peptide" evidence="1">
    <location>
        <begin position="1"/>
        <end position="21"/>
    </location>
</feature>
<sequence length="55" mass="5692">MKPLLSAIATALILFSAQGVAEQTTQPVVTSCGNVVVVPPSQEQPPFDLNHMGTG</sequence>
<evidence type="ECO:0000313" key="2">
    <source>
        <dbReference type="EMBL" id="RDT54035.1"/>
    </source>
</evidence>